<proteinExistence type="predicted"/>
<organism evidence="3 4">
    <name type="scientific">Chaetoceros tenuissimus</name>
    <dbReference type="NCBI Taxonomy" id="426638"/>
    <lineage>
        <taxon>Eukaryota</taxon>
        <taxon>Sar</taxon>
        <taxon>Stramenopiles</taxon>
        <taxon>Ochrophyta</taxon>
        <taxon>Bacillariophyta</taxon>
        <taxon>Coscinodiscophyceae</taxon>
        <taxon>Chaetocerotophycidae</taxon>
        <taxon>Chaetocerotales</taxon>
        <taxon>Chaetocerotaceae</taxon>
        <taxon>Chaetoceros</taxon>
    </lineage>
</organism>
<comment type="caution">
    <text evidence="3">The sequence shown here is derived from an EMBL/GenBank/DDBJ whole genome shotgun (WGS) entry which is preliminary data.</text>
</comment>
<feature type="coiled-coil region" evidence="1">
    <location>
        <begin position="415"/>
        <end position="456"/>
    </location>
</feature>
<evidence type="ECO:0000256" key="1">
    <source>
        <dbReference type="SAM" id="Coils"/>
    </source>
</evidence>
<name>A0AAD3CXX5_9STRA</name>
<feature type="region of interest" description="Disordered" evidence="2">
    <location>
        <begin position="382"/>
        <end position="406"/>
    </location>
</feature>
<dbReference type="EMBL" id="BLLK01000047">
    <property type="protein sequence ID" value="GFH53949.1"/>
    <property type="molecule type" value="Genomic_DNA"/>
</dbReference>
<evidence type="ECO:0000313" key="4">
    <source>
        <dbReference type="Proteomes" id="UP001054902"/>
    </source>
</evidence>
<reference evidence="3 4" key="1">
    <citation type="journal article" date="2021" name="Sci. Rep.">
        <title>The genome of the diatom Chaetoceros tenuissimus carries an ancient integrated fragment of an extant virus.</title>
        <authorList>
            <person name="Hongo Y."/>
            <person name="Kimura K."/>
            <person name="Takaki Y."/>
            <person name="Yoshida Y."/>
            <person name="Baba S."/>
            <person name="Kobayashi G."/>
            <person name="Nagasaki K."/>
            <person name="Hano T."/>
            <person name="Tomaru Y."/>
        </authorList>
    </citation>
    <scope>NUCLEOTIDE SEQUENCE [LARGE SCALE GENOMIC DNA]</scope>
    <source>
        <strain evidence="3 4">NIES-3715</strain>
    </source>
</reference>
<keyword evidence="1" id="KW-0175">Coiled coil</keyword>
<dbReference type="Proteomes" id="UP001054902">
    <property type="component" value="Unassembled WGS sequence"/>
</dbReference>
<keyword evidence="4" id="KW-1185">Reference proteome</keyword>
<gene>
    <name evidence="3" type="ORF">CTEN210_10425</name>
</gene>
<dbReference type="Gene3D" id="1.10.287.1490">
    <property type="match status" value="1"/>
</dbReference>
<sequence length="638" mass="73108">MPHLLREEGLIKKGHSLTYRDGKVFCNNCYTYVPKKFGQHLAGDKHWNSFTKTQESLITSGRKEGETSKEADERILDEVIEQLKKKQLEEDLAGLTVDKVVDKFRMQVYEIHLKSNMSDSMLETIKEALDLKGNPNLNLGNVKDLPRLIGKSLREKQLKKIKWTLDGCYPAFVSISDGSPLGANAELRLVRIHDHKIVEILISLQLYQTSLSGEGIAVHLINELKRFGLDLENWKASIMDRAKNNQKAISEINTKSFYKPSFFPCFPHVFSGPGKEFKKILQVATIAEIGREFCLATYLSEGEDPLTICVYTILERIENFVRRGPHFSEESSTRKQCRHAAEEVAKQRNPILAQIDEAESSINTLNAEKENLQASLEEAESALADANGRSTSARGRRRNNHQDFAAMAGRRTSTAIDMQGNVDKKKEELEAKKKEIDEKKKELAEHEDELLELDGTFDGLISEDDFIEYCKDIAKVVFDKYEKLFSDESIRKAQKAFNACKIFDILWLQDGQTVDEIKRHIDELKNFGFKEFCDPVFINGMKAEIIELQDLANNMHFDFETEPDPSELYTDRKLTRKRRAKKRHTLEMINNLYMENEEEGADNVIPDVRDQMQHIENEEGAKVDIRDVIISLIDLQLL</sequence>
<evidence type="ECO:0000256" key="2">
    <source>
        <dbReference type="SAM" id="MobiDB-lite"/>
    </source>
</evidence>
<accession>A0AAD3CXX5</accession>
<evidence type="ECO:0000313" key="3">
    <source>
        <dbReference type="EMBL" id="GFH53949.1"/>
    </source>
</evidence>
<dbReference type="AlphaFoldDB" id="A0AAD3CXX5"/>
<protein>
    <submittedName>
        <fullName evidence="3">Uncharacterized protein</fullName>
    </submittedName>
</protein>